<evidence type="ECO:0000313" key="6">
    <source>
        <dbReference type="EMBL" id="OXR40400.1"/>
    </source>
</evidence>
<dbReference type="Gene3D" id="3.20.20.30">
    <property type="entry name" value="Luciferase-like domain"/>
    <property type="match status" value="1"/>
</dbReference>
<dbReference type="EMBL" id="NGAF01000033">
    <property type="protein sequence ID" value="OXR40400.1"/>
    <property type="molecule type" value="Genomic_DNA"/>
</dbReference>
<comment type="caution">
    <text evidence="6">The sequence shown here is derived from an EMBL/GenBank/DDBJ whole genome shotgun (WGS) entry which is preliminary data.</text>
</comment>
<organism evidence="6 7">
    <name type="scientific">Nocardia cerradoensis</name>
    <dbReference type="NCBI Taxonomy" id="85688"/>
    <lineage>
        <taxon>Bacteria</taxon>
        <taxon>Bacillati</taxon>
        <taxon>Actinomycetota</taxon>
        <taxon>Actinomycetes</taxon>
        <taxon>Mycobacteriales</taxon>
        <taxon>Nocardiaceae</taxon>
        <taxon>Nocardia</taxon>
    </lineage>
</organism>
<dbReference type="SUPFAM" id="SSF51679">
    <property type="entry name" value="Bacterial luciferase-like"/>
    <property type="match status" value="1"/>
</dbReference>
<feature type="compositionally biased region" description="Pro residues" evidence="5">
    <location>
        <begin position="14"/>
        <end position="23"/>
    </location>
</feature>
<protein>
    <submittedName>
        <fullName evidence="6">Putative monooxygenase MoxC</fullName>
        <ecNumber evidence="6">1.14.-.-</ecNumber>
    </submittedName>
</protein>
<accession>A0A231GUU1</accession>
<dbReference type="PANTHER" id="PTHR30011:SF16">
    <property type="entry name" value="C2H2 FINGER DOMAIN TRANSCRIPTION FACTOR (EUROFUNG)-RELATED"/>
    <property type="match status" value="1"/>
</dbReference>
<evidence type="ECO:0000256" key="5">
    <source>
        <dbReference type="SAM" id="MobiDB-lite"/>
    </source>
</evidence>
<evidence type="ECO:0000313" key="7">
    <source>
        <dbReference type="Proteomes" id="UP000215506"/>
    </source>
</evidence>
<keyword evidence="3 6" id="KW-0560">Oxidoreductase</keyword>
<sequence>MTPTRTRGRSRPRTTPPTTPSPPRSRSSGRPFGWHDFTAYDLDAPFPAEALVYGERSFYTQAKAITERAQQNGWTLRQAVEATRERRKSEFVGSPETVADKLIEWWEARACDGFNIAVDHPANFRRIVDEVVPILQERGVFRTEYTAQTLRGHLGLPIPPNRYSAA</sequence>
<dbReference type="RefSeq" id="WP_223273931.1">
    <property type="nucleotide sequence ID" value="NZ_NGAF01000033.1"/>
</dbReference>
<keyword evidence="4 6" id="KW-0503">Monooxygenase</keyword>
<reference evidence="6 7" key="1">
    <citation type="submission" date="2017-07" db="EMBL/GenBank/DDBJ databases">
        <title>First draft Genome Sequence of Nocardia cerradoensis isolated from human infection.</title>
        <authorList>
            <person name="Carrasco G."/>
        </authorList>
    </citation>
    <scope>NUCLEOTIDE SEQUENCE [LARGE SCALE GENOMIC DNA]</scope>
    <source>
        <strain evidence="6 7">CNM20130759</strain>
    </source>
</reference>
<keyword evidence="1" id="KW-0285">Flavoprotein</keyword>
<feature type="compositionally biased region" description="Basic residues" evidence="5">
    <location>
        <begin position="1"/>
        <end position="12"/>
    </location>
</feature>
<dbReference type="EC" id="1.14.-.-" evidence="6"/>
<keyword evidence="2" id="KW-0288">FMN</keyword>
<dbReference type="Proteomes" id="UP000215506">
    <property type="component" value="Unassembled WGS sequence"/>
</dbReference>
<evidence type="ECO:0000256" key="1">
    <source>
        <dbReference type="ARBA" id="ARBA00022630"/>
    </source>
</evidence>
<evidence type="ECO:0000256" key="4">
    <source>
        <dbReference type="ARBA" id="ARBA00023033"/>
    </source>
</evidence>
<gene>
    <name evidence="6" type="primary">moxC_3</name>
    <name evidence="6" type="ORF">B7C42_07566</name>
</gene>
<name>A0A231GUU1_9NOCA</name>
<evidence type="ECO:0000256" key="3">
    <source>
        <dbReference type="ARBA" id="ARBA00023002"/>
    </source>
</evidence>
<dbReference type="PANTHER" id="PTHR30011">
    <property type="entry name" value="ALKANESULFONATE MONOOXYGENASE-RELATED"/>
    <property type="match status" value="1"/>
</dbReference>
<dbReference type="InterPro" id="IPR036661">
    <property type="entry name" value="Luciferase-like_sf"/>
</dbReference>
<proteinExistence type="predicted"/>
<keyword evidence="7" id="KW-1185">Reference proteome</keyword>
<dbReference type="AlphaFoldDB" id="A0A231GUU1"/>
<dbReference type="GO" id="GO:0004497">
    <property type="term" value="F:monooxygenase activity"/>
    <property type="evidence" value="ECO:0007669"/>
    <property type="project" value="UniProtKB-KW"/>
</dbReference>
<evidence type="ECO:0000256" key="2">
    <source>
        <dbReference type="ARBA" id="ARBA00022643"/>
    </source>
</evidence>
<dbReference type="InterPro" id="IPR051260">
    <property type="entry name" value="Diverse_substr_monoxygenases"/>
</dbReference>
<feature type="region of interest" description="Disordered" evidence="5">
    <location>
        <begin position="1"/>
        <end position="30"/>
    </location>
</feature>
<dbReference type="GO" id="GO:0016705">
    <property type="term" value="F:oxidoreductase activity, acting on paired donors, with incorporation or reduction of molecular oxygen"/>
    <property type="evidence" value="ECO:0007669"/>
    <property type="project" value="InterPro"/>
</dbReference>